<dbReference type="GO" id="GO:0019005">
    <property type="term" value="C:SCF ubiquitin ligase complex"/>
    <property type="evidence" value="ECO:0007669"/>
    <property type="project" value="TreeGrafter"/>
</dbReference>
<dbReference type="Pfam" id="PF13516">
    <property type="entry name" value="LRR_6"/>
    <property type="match status" value="1"/>
</dbReference>
<reference evidence="2" key="1">
    <citation type="submission" date="2015-04" db="EMBL/GenBank/DDBJ databases">
        <title>The genome sequence of the plant pathogenic Rhizarian Plasmodiophora brassicae reveals insights in its biotrophic life cycle and the origin of chitin synthesis.</title>
        <authorList>
            <person name="Schwelm A."/>
            <person name="Fogelqvist J."/>
            <person name="Knaust A."/>
            <person name="Julke S."/>
            <person name="Lilja T."/>
            <person name="Dhandapani V."/>
            <person name="Bonilla-Rosso G."/>
            <person name="Karlsson M."/>
            <person name="Shevchenko A."/>
            <person name="Choi S.R."/>
            <person name="Kim H.G."/>
            <person name="Park J.Y."/>
            <person name="Lim Y.P."/>
            <person name="Ludwig-Muller J."/>
            <person name="Dixelius C."/>
        </authorList>
    </citation>
    <scope>NUCLEOTIDE SEQUENCE</scope>
    <source>
        <tissue evidence="2">Potato root galls</tissue>
    </source>
</reference>
<dbReference type="Gene3D" id="3.80.10.10">
    <property type="entry name" value="Ribonuclease Inhibitor"/>
    <property type="match status" value="2"/>
</dbReference>
<protein>
    <recommendedName>
        <fullName evidence="3">CUE domain-containing protein</fullName>
    </recommendedName>
</protein>
<dbReference type="PANTHER" id="PTHR13318">
    <property type="entry name" value="PARTNER OF PAIRED, ISOFORM B-RELATED"/>
    <property type="match status" value="1"/>
</dbReference>
<dbReference type="GO" id="GO:0031146">
    <property type="term" value="P:SCF-dependent proteasomal ubiquitin-dependent protein catabolic process"/>
    <property type="evidence" value="ECO:0007669"/>
    <property type="project" value="TreeGrafter"/>
</dbReference>
<evidence type="ECO:0008006" key="3">
    <source>
        <dbReference type="Google" id="ProtNLM"/>
    </source>
</evidence>
<dbReference type="CDD" id="cd14279">
    <property type="entry name" value="CUE"/>
    <property type="match status" value="1"/>
</dbReference>
<dbReference type="SUPFAM" id="SSF52047">
    <property type="entry name" value="RNI-like"/>
    <property type="match status" value="1"/>
</dbReference>
<accession>A0A0H5RE21</accession>
<dbReference type="AlphaFoldDB" id="A0A0H5RE21"/>
<sequence length="481" mass="52318">MDTGHSNPWTIPAKSRPSHQESRSSSVDLAASPGNSSPLQLLCDMFPLVDIQTIKRVFARSGQNPSVCAEMLLSLQPLSDDGSYNNFAAGIVASTSDAHQTGSDPFLHLPVDSVKIIARFLTLFDLAVFGCVNRECKRLAEKELSAVTVLNNAGGLRQASDEKILKMLARFPNLTSVSLYKCCGFRCFSLLPVALRGANITSLNLAFCENIADVDVRVLLVGFPSLQHLDLSGTSITDEALETISVMAAETLRRLILSMVKSISDFGINFIHTRCTALQQLDLRGTHISPGALEISPNGARLTALYMSACKRVSRIVLLQDFSMLKTLVLSSNLNMLEATLSLPHLNLLNMSSSKQLSRLSLDAPELIIMNLSGCSGLLHAGFTPSALQRINLYNCRSLSSASIASLILANREFLRDIDIRGCPQLMDTDAVLFAQQCPIIQRFDVTGCKSLSAHAISQVNRAIASSLERSRLLEERPPSR</sequence>
<dbReference type="InterPro" id="IPR032675">
    <property type="entry name" value="LRR_dom_sf"/>
</dbReference>
<dbReference type="InterPro" id="IPR001611">
    <property type="entry name" value="Leu-rich_rpt"/>
</dbReference>
<evidence type="ECO:0000256" key="1">
    <source>
        <dbReference type="SAM" id="MobiDB-lite"/>
    </source>
</evidence>
<dbReference type="EMBL" id="HACM01011340">
    <property type="protein sequence ID" value="CRZ11782.1"/>
    <property type="molecule type" value="Transcribed_RNA"/>
</dbReference>
<dbReference type="SMART" id="SM00367">
    <property type="entry name" value="LRR_CC"/>
    <property type="match status" value="5"/>
</dbReference>
<feature type="region of interest" description="Disordered" evidence="1">
    <location>
        <begin position="1"/>
        <end position="32"/>
    </location>
</feature>
<name>A0A0H5RE21_9EUKA</name>
<organism evidence="2">
    <name type="scientific">Spongospora subterranea</name>
    <dbReference type="NCBI Taxonomy" id="70186"/>
    <lineage>
        <taxon>Eukaryota</taxon>
        <taxon>Sar</taxon>
        <taxon>Rhizaria</taxon>
        <taxon>Endomyxa</taxon>
        <taxon>Phytomyxea</taxon>
        <taxon>Plasmodiophorida</taxon>
        <taxon>Plasmodiophoridae</taxon>
        <taxon>Spongospora</taxon>
    </lineage>
</organism>
<evidence type="ECO:0000313" key="2">
    <source>
        <dbReference type="EMBL" id="CRZ11782.1"/>
    </source>
</evidence>
<dbReference type="InterPro" id="IPR006553">
    <property type="entry name" value="Leu-rich_rpt_Cys-con_subtyp"/>
</dbReference>
<proteinExistence type="predicted"/>